<organism evidence="1 2">
    <name type="scientific">Larinioides sclopetarius</name>
    <dbReference type="NCBI Taxonomy" id="280406"/>
    <lineage>
        <taxon>Eukaryota</taxon>
        <taxon>Metazoa</taxon>
        <taxon>Ecdysozoa</taxon>
        <taxon>Arthropoda</taxon>
        <taxon>Chelicerata</taxon>
        <taxon>Arachnida</taxon>
        <taxon>Araneae</taxon>
        <taxon>Araneomorphae</taxon>
        <taxon>Entelegynae</taxon>
        <taxon>Araneoidea</taxon>
        <taxon>Araneidae</taxon>
        <taxon>Larinioides</taxon>
    </lineage>
</organism>
<dbReference type="Proteomes" id="UP001497382">
    <property type="component" value="Unassembled WGS sequence"/>
</dbReference>
<dbReference type="AlphaFoldDB" id="A0AAV2AHG5"/>
<accession>A0AAV2AHG5</accession>
<keyword evidence="2" id="KW-1185">Reference proteome</keyword>
<feature type="non-terminal residue" evidence="1">
    <location>
        <position position="1"/>
    </location>
</feature>
<evidence type="ECO:0000313" key="2">
    <source>
        <dbReference type="Proteomes" id="UP001497382"/>
    </source>
</evidence>
<gene>
    <name evidence="1" type="ORF">LARSCL_LOCUS11930</name>
</gene>
<evidence type="ECO:0000313" key="1">
    <source>
        <dbReference type="EMBL" id="CAL1282048.1"/>
    </source>
</evidence>
<protein>
    <submittedName>
        <fullName evidence="1">Uncharacterized protein</fullName>
    </submittedName>
</protein>
<dbReference type="EMBL" id="CAXIEN010000152">
    <property type="protein sequence ID" value="CAL1282048.1"/>
    <property type="molecule type" value="Genomic_DNA"/>
</dbReference>
<name>A0AAV2AHG5_9ARAC</name>
<reference evidence="1 2" key="1">
    <citation type="submission" date="2024-04" db="EMBL/GenBank/DDBJ databases">
        <authorList>
            <person name="Rising A."/>
            <person name="Reimegard J."/>
            <person name="Sonavane S."/>
            <person name="Akerstrom W."/>
            <person name="Nylinder S."/>
            <person name="Hedman E."/>
            <person name="Kallberg Y."/>
        </authorList>
    </citation>
    <scope>NUCLEOTIDE SEQUENCE [LARGE SCALE GENOMIC DNA]</scope>
</reference>
<proteinExistence type="predicted"/>
<comment type="caution">
    <text evidence="1">The sequence shown here is derived from an EMBL/GenBank/DDBJ whole genome shotgun (WGS) entry which is preliminary data.</text>
</comment>
<sequence length="52" mass="6266">EICKNTQTSEKIANKSILRQVFAWLETNIDPRRAERKLPFQKNFTYHMNVKE</sequence>